<dbReference type="Gene3D" id="3.10.50.40">
    <property type="match status" value="1"/>
</dbReference>
<keyword evidence="8 11" id="KW-0413">Isomerase</keyword>
<dbReference type="Gene3D" id="3.30.70.1050">
    <property type="entry name" value="Trigger factor ribosome-binding domain"/>
    <property type="match status" value="1"/>
</dbReference>
<comment type="function">
    <text evidence="11">Involved in protein export. Acts as a chaperone by maintaining the newly synthesized protein in an open conformation. Functions as a peptidyl-prolyl cis-trans isomerase.</text>
</comment>
<feature type="domain" description="PPIase FKBP-type" evidence="12">
    <location>
        <begin position="156"/>
        <end position="237"/>
    </location>
</feature>
<dbReference type="InterPro" id="IPR037041">
    <property type="entry name" value="Trigger_fac_C_sf"/>
</dbReference>
<evidence type="ECO:0000256" key="8">
    <source>
        <dbReference type="ARBA" id="ARBA00023235"/>
    </source>
</evidence>
<dbReference type="Pfam" id="PF00254">
    <property type="entry name" value="FKBP_C"/>
    <property type="match status" value="1"/>
</dbReference>
<dbReference type="PANTHER" id="PTHR30560:SF3">
    <property type="entry name" value="TRIGGER FACTOR-LIKE PROTEIN TIG, CHLOROPLASTIC"/>
    <property type="match status" value="1"/>
</dbReference>
<evidence type="ECO:0000256" key="5">
    <source>
        <dbReference type="ARBA" id="ARBA00022618"/>
    </source>
</evidence>
<evidence type="ECO:0000256" key="2">
    <source>
        <dbReference type="ARBA" id="ARBA00005464"/>
    </source>
</evidence>
<reference evidence="15 16" key="1">
    <citation type="journal article" date="2020" name="Microorganisms">
        <title>Osmotic Adaptation and Compatible Solute Biosynthesis of Phototrophic Bacteria as Revealed from Genome Analyses.</title>
        <authorList>
            <person name="Imhoff J.F."/>
            <person name="Rahn T."/>
            <person name="Kunzel S."/>
            <person name="Keller A."/>
            <person name="Neulinger S.C."/>
        </authorList>
    </citation>
    <scope>NUCLEOTIDE SEQUENCE [LARGE SCALE GENOMIC DNA]</scope>
    <source>
        <strain evidence="15 16">DSM 15116</strain>
    </source>
</reference>
<keyword evidence="7 11" id="KW-0143">Chaperone</keyword>
<evidence type="ECO:0000256" key="9">
    <source>
        <dbReference type="ARBA" id="ARBA00023306"/>
    </source>
</evidence>
<evidence type="ECO:0000259" key="12">
    <source>
        <dbReference type="Pfam" id="PF00254"/>
    </source>
</evidence>
<accession>A0ABS1E5A9</accession>
<evidence type="ECO:0000256" key="3">
    <source>
        <dbReference type="ARBA" id="ARBA00013194"/>
    </source>
</evidence>
<name>A0ABS1E5A9_9GAMM</name>
<keyword evidence="16" id="KW-1185">Reference proteome</keyword>
<dbReference type="InterPro" id="IPR008880">
    <property type="entry name" value="Trigger_fac_C"/>
</dbReference>
<dbReference type="InterPro" id="IPR046357">
    <property type="entry name" value="PPIase_dom_sf"/>
</dbReference>
<keyword evidence="5 11" id="KW-0132">Cell division</keyword>
<evidence type="ECO:0000256" key="1">
    <source>
        <dbReference type="ARBA" id="ARBA00000971"/>
    </source>
</evidence>
<dbReference type="Pfam" id="PF05698">
    <property type="entry name" value="Trigger_C"/>
    <property type="match status" value="1"/>
</dbReference>
<evidence type="ECO:0000259" key="13">
    <source>
        <dbReference type="Pfam" id="PF05697"/>
    </source>
</evidence>
<dbReference type="RefSeq" id="WP_200258264.1">
    <property type="nucleotide sequence ID" value="NZ_NRSH01000060.1"/>
</dbReference>
<dbReference type="NCBIfam" id="TIGR00115">
    <property type="entry name" value="tig"/>
    <property type="match status" value="1"/>
</dbReference>
<dbReference type="EMBL" id="NRSH01000060">
    <property type="protein sequence ID" value="MBK1726698.1"/>
    <property type="molecule type" value="Genomic_DNA"/>
</dbReference>
<dbReference type="InterPro" id="IPR008881">
    <property type="entry name" value="Trigger_fac_ribosome-bd_bac"/>
</dbReference>
<dbReference type="Proteomes" id="UP000738126">
    <property type="component" value="Unassembled WGS sequence"/>
</dbReference>
<keyword evidence="11" id="KW-0963">Cytoplasm</keyword>
<comment type="domain">
    <text evidence="11">Consists of 3 domains; the N-terminus binds the ribosome, the middle domain has PPIase activity, while the C-terminus has intrinsic chaperone activity on its own.</text>
</comment>
<keyword evidence="9 11" id="KW-0131">Cell cycle</keyword>
<dbReference type="InterPro" id="IPR027304">
    <property type="entry name" value="Trigger_fact/SurA_dom_sf"/>
</dbReference>
<comment type="caution">
    <text evidence="15">The sequence shown here is derived from an EMBL/GenBank/DDBJ whole genome shotgun (WGS) entry which is preliminary data.</text>
</comment>
<dbReference type="HAMAP" id="MF_00303">
    <property type="entry name" value="Trigger_factor_Tig"/>
    <property type="match status" value="1"/>
</dbReference>
<evidence type="ECO:0000313" key="15">
    <source>
        <dbReference type="EMBL" id="MBK1726698.1"/>
    </source>
</evidence>
<dbReference type="InterPro" id="IPR036611">
    <property type="entry name" value="Trigger_fac_ribosome-bd_sf"/>
</dbReference>
<comment type="similarity">
    <text evidence="2 11">Belongs to the FKBP-type PPIase family. Tig subfamily.</text>
</comment>
<evidence type="ECO:0000313" key="16">
    <source>
        <dbReference type="Proteomes" id="UP000738126"/>
    </source>
</evidence>
<proteinExistence type="inferred from homology"/>
<dbReference type="InterPro" id="IPR001179">
    <property type="entry name" value="PPIase_FKBP_dom"/>
</dbReference>
<feature type="domain" description="Trigger factor ribosome-binding bacterial" evidence="13">
    <location>
        <begin position="1"/>
        <end position="144"/>
    </location>
</feature>
<organism evidence="15 16">
    <name type="scientific">Halorhodospira neutriphila</name>
    <dbReference type="NCBI Taxonomy" id="168379"/>
    <lineage>
        <taxon>Bacteria</taxon>
        <taxon>Pseudomonadati</taxon>
        <taxon>Pseudomonadota</taxon>
        <taxon>Gammaproteobacteria</taxon>
        <taxon>Chromatiales</taxon>
        <taxon>Ectothiorhodospiraceae</taxon>
        <taxon>Halorhodospira</taxon>
    </lineage>
</organism>
<evidence type="ECO:0000256" key="4">
    <source>
        <dbReference type="ARBA" id="ARBA00016902"/>
    </source>
</evidence>
<gene>
    <name evidence="11" type="primary">tig</name>
    <name evidence="15" type="ORF">CKO13_06605</name>
</gene>
<dbReference type="SUPFAM" id="SSF54534">
    <property type="entry name" value="FKBP-like"/>
    <property type="match status" value="1"/>
</dbReference>
<feature type="domain" description="Trigger factor C-terminal" evidence="14">
    <location>
        <begin position="263"/>
        <end position="411"/>
    </location>
</feature>
<evidence type="ECO:0000256" key="10">
    <source>
        <dbReference type="ARBA" id="ARBA00029986"/>
    </source>
</evidence>
<dbReference type="Pfam" id="PF05697">
    <property type="entry name" value="Trigger_N"/>
    <property type="match status" value="1"/>
</dbReference>
<comment type="subcellular location">
    <subcellularLocation>
        <location evidence="11">Cytoplasm</location>
    </subcellularLocation>
    <text evidence="11">About half TF is bound to the ribosome near the polypeptide exit tunnel while the other half is free in the cytoplasm.</text>
</comment>
<dbReference type="Gene3D" id="1.10.3120.10">
    <property type="entry name" value="Trigger factor, C-terminal domain"/>
    <property type="match status" value="1"/>
</dbReference>
<dbReference type="InterPro" id="IPR005215">
    <property type="entry name" value="Trig_fac"/>
</dbReference>
<evidence type="ECO:0000259" key="14">
    <source>
        <dbReference type="Pfam" id="PF05698"/>
    </source>
</evidence>
<dbReference type="PANTHER" id="PTHR30560">
    <property type="entry name" value="TRIGGER FACTOR CHAPERONE AND PEPTIDYL-PROLYL CIS/TRANS ISOMERASE"/>
    <property type="match status" value="1"/>
</dbReference>
<dbReference type="SUPFAM" id="SSF102735">
    <property type="entry name" value="Trigger factor ribosome-binding domain"/>
    <property type="match status" value="1"/>
</dbReference>
<evidence type="ECO:0000256" key="7">
    <source>
        <dbReference type="ARBA" id="ARBA00023186"/>
    </source>
</evidence>
<protein>
    <recommendedName>
        <fullName evidence="4 11">Trigger factor</fullName>
        <shortName evidence="11">TF</shortName>
        <ecNumber evidence="3 11">5.2.1.8</ecNumber>
    </recommendedName>
    <alternativeName>
        <fullName evidence="10 11">PPIase</fullName>
    </alternativeName>
</protein>
<dbReference type="SUPFAM" id="SSF109998">
    <property type="entry name" value="Triger factor/SurA peptide-binding domain-like"/>
    <property type="match status" value="1"/>
</dbReference>
<sequence>MQVSVETTQGLGRRMTVHVPAERVENEIERRLRDLSGRVKMDGFRPGKVPMKVVRKQYGQQVRSEVLNEVVQQSYSEALEQEGLRPAGSPQISLKSAEEGQDLEYEASFELLPEIEVGGVEQIRVERPAVEITDEDLGNVLERLRRQHASYEPVERPAQDEDRVILDFSGTIDGEPFTGSQAEDAPAVLGAGQLPQAFEEVLQGAEAGGEWTVEHTLPEDLSDERLAGKTAQFELRLKRVEAPVLPELDEAFAQQFGIQEGGVEALREALRSNLESERDQAVRQRLKRQALNQLAERNELEIPQTLVDSEIQALREQSGAGEGEEVPDSERSAYEETARHRVKLGLLVNHLVRSQGIELDRERLMQQLREMAASSGHDPREALQEYAQNRQLMESLEASVIEEQVVDWLLEQVQVEDQPMSFDELMNHDAATA</sequence>
<keyword evidence="6 11" id="KW-0697">Rotamase</keyword>
<dbReference type="PIRSF" id="PIRSF003095">
    <property type="entry name" value="Trigger_factor"/>
    <property type="match status" value="1"/>
</dbReference>
<evidence type="ECO:0000256" key="6">
    <source>
        <dbReference type="ARBA" id="ARBA00023110"/>
    </source>
</evidence>
<evidence type="ECO:0000256" key="11">
    <source>
        <dbReference type="HAMAP-Rule" id="MF_00303"/>
    </source>
</evidence>
<comment type="catalytic activity">
    <reaction evidence="1 11">
        <text>[protein]-peptidylproline (omega=180) = [protein]-peptidylproline (omega=0)</text>
        <dbReference type="Rhea" id="RHEA:16237"/>
        <dbReference type="Rhea" id="RHEA-COMP:10747"/>
        <dbReference type="Rhea" id="RHEA-COMP:10748"/>
        <dbReference type="ChEBI" id="CHEBI:83833"/>
        <dbReference type="ChEBI" id="CHEBI:83834"/>
        <dbReference type="EC" id="5.2.1.8"/>
    </reaction>
</comment>
<dbReference type="EC" id="5.2.1.8" evidence="3 11"/>